<name>X1Q9S8_9ZZZZ</name>
<comment type="caution">
    <text evidence="2">The sequence shown here is derived from an EMBL/GenBank/DDBJ whole genome shotgun (WGS) entry which is preliminary data.</text>
</comment>
<dbReference type="AlphaFoldDB" id="X1Q9S8"/>
<sequence length="111" mass="13474">MRTYKRRKPRRRHFPRRQPQLTRALKWLFSISEGPIYIVPTRTWTQDERDKFIVRNHLTQIFQPTYDLDITRGILVREIPTFLKTGPDYEREHKLAAKQSQPSHSSREKTK</sequence>
<dbReference type="EMBL" id="BARW01000469">
    <property type="protein sequence ID" value="GAI64953.1"/>
    <property type="molecule type" value="Genomic_DNA"/>
</dbReference>
<reference evidence="2" key="1">
    <citation type="journal article" date="2014" name="Front. Microbiol.">
        <title>High frequency of phylogenetically diverse reductive dehalogenase-homologous genes in deep subseafloor sedimentary metagenomes.</title>
        <authorList>
            <person name="Kawai M."/>
            <person name="Futagami T."/>
            <person name="Toyoda A."/>
            <person name="Takaki Y."/>
            <person name="Nishi S."/>
            <person name="Hori S."/>
            <person name="Arai W."/>
            <person name="Tsubouchi T."/>
            <person name="Morono Y."/>
            <person name="Uchiyama I."/>
            <person name="Ito T."/>
            <person name="Fujiyama A."/>
            <person name="Inagaki F."/>
            <person name="Takami H."/>
        </authorList>
    </citation>
    <scope>NUCLEOTIDE SEQUENCE</scope>
    <source>
        <strain evidence="2">Expedition CK06-06</strain>
    </source>
</reference>
<proteinExistence type="predicted"/>
<evidence type="ECO:0000313" key="2">
    <source>
        <dbReference type="EMBL" id="GAI64953.1"/>
    </source>
</evidence>
<protein>
    <submittedName>
        <fullName evidence="2">Uncharacterized protein</fullName>
    </submittedName>
</protein>
<feature type="region of interest" description="Disordered" evidence="1">
    <location>
        <begin position="90"/>
        <end position="111"/>
    </location>
</feature>
<evidence type="ECO:0000256" key="1">
    <source>
        <dbReference type="SAM" id="MobiDB-lite"/>
    </source>
</evidence>
<organism evidence="2">
    <name type="scientific">marine sediment metagenome</name>
    <dbReference type="NCBI Taxonomy" id="412755"/>
    <lineage>
        <taxon>unclassified sequences</taxon>
        <taxon>metagenomes</taxon>
        <taxon>ecological metagenomes</taxon>
    </lineage>
</organism>
<gene>
    <name evidence="2" type="ORF">S12H4_02057</name>
</gene>
<accession>X1Q9S8</accession>